<dbReference type="RefSeq" id="WP_127700053.1">
    <property type="nucleotide sequence ID" value="NZ_SACS01000016.1"/>
</dbReference>
<accession>A0A437QLP2</accession>
<reference evidence="2 3" key="1">
    <citation type="submission" date="2019-01" db="EMBL/GenBank/DDBJ databases">
        <authorList>
            <person name="Chen W.-M."/>
        </authorList>
    </citation>
    <scope>NUCLEOTIDE SEQUENCE [LARGE SCALE GENOMIC DNA]</scope>
    <source>
        <strain evidence="2 3">KYPC3</strain>
    </source>
</reference>
<name>A0A437QLP2_9GAMM</name>
<dbReference type="PROSITE" id="PS51257">
    <property type="entry name" value="PROKAR_LIPOPROTEIN"/>
    <property type="match status" value="1"/>
</dbReference>
<gene>
    <name evidence="2" type="ORF">EOE67_14480</name>
</gene>
<dbReference type="OrthoDB" id="7063256at2"/>
<evidence type="ECO:0000313" key="3">
    <source>
        <dbReference type="Proteomes" id="UP000283077"/>
    </source>
</evidence>
<feature type="signal peptide" evidence="1">
    <location>
        <begin position="1"/>
        <end position="28"/>
    </location>
</feature>
<organism evidence="2 3">
    <name type="scientific">Rheinheimera riviphila</name>
    <dbReference type="NCBI Taxonomy" id="1834037"/>
    <lineage>
        <taxon>Bacteria</taxon>
        <taxon>Pseudomonadati</taxon>
        <taxon>Pseudomonadota</taxon>
        <taxon>Gammaproteobacteria</taxon>
        <taxon>Chromatiales</taxon>
        <taxon>Chromatiaceae</taxon>
        <taxon>Rheinheimera</taxon>
    </lineage>
</organism>
<keyword evidence="3" id="KW-1185">Reference proteome</keyword>
<dbReference type="AlphaFoldDB" id="A0A437QLP2"/>
<feature type="chain" id="PRO_5019421282" evidence="1">
    <location>
        <begin position="29"/>
        <end position="218"/>
    </location>
</feature>
<comment type="caution">
    <text evidence="2">The sequence shown here is derived from an EMBL/GenBank/DDBJ whole genome shotgun (WGS) entry which is preliminary data.</text>
</comment>
<evidence type="ECO:0000313" key="2">
    <source>
        <dbReference type="EMBL" id="RVU35379.1"/>
    </source>
</evidence>
<sequence>MKSKYFTKALLTLLFSQLILLTGCSTQGYSVIATTATTIGVGLAQQPANGTLDATLGYKRAEFALVPTNRNAGDDAGTNNQGAADSAEVIMELRYSGIFATSDNSGIYQRLAIGKEAVKSQGAAIMFAKAPDGTLSTEATKALKAVNTVHVVPSAENLTKGKLSQIFNGSNEAQKALFNQAAVDAGYSNFGSFAIELNTSDDKLKKVIAQLKANGIAL</sequence>
<keyword evidence="1" id="KW-0732">Signal</keyword>
<protein>
    <submittedName>
        <fullName evidence="2">Uncharacterized protein</fullName>
    </submittedName>
</protein>
<dbReference type="EMBL" id="SACS01000016">
    <property type="protein sequence ID" value="RVU35379.1"/>
    <property type="molecule type" value="Genomic_DNA"/>
</dbReference>
<evidence type="ECO:0000256" key="1">
    <source>
        <dbReference type="SAM" id="SignalP"/>
    </source>
</evidence>
<dbReference type="Proteomes" id="UP000283077">
    <property type="component" value="Unassembled WGS sequence"/>
</dbReference>
<proteinExistence type="predicted"/>